<dbReference type="SMART" id="SM00345">
    <property type="entry name" value="HTH_GNTR"/>
    <property type="match status" value="1"/>
</dbReference>
<accession>A0A1N7EBQ2</accession>
<dbReference type="GO" id="GO:0045892">
    <property type="term" value="P:negative regulation of DNA-templated transcription"/>
    <property type="evidence" value="ECO:0007669"/>
    <property type="project" value="TreeGrafter"/>
</dbReference>
<protein>
    <submittedName>
        <fullName evidence="5">Regulatory protein, gntR family</fullName>
    </submittedName>
</protein>
<name>A0A1N7EBQ2_9ACTN</name>
<dbReference type="PROSITE" id="PS50949">
    <property type="entry name" value="HTH_GNTR"/>
    <property type="match status" value="1"/>
</dbReference>
<dbReference type="STRING" id="58117.SAMN05421833_11782"/>
<dbReference type="EMBL" id="FTNI01000017">
    <property type="protein sequence ID" value="SIR85573.1"/>
    <property type="molecule type" value="Genomic_DNA"/>
</dbReference>
<dbReference type="GO" id="GO:0003700">
    <property type="term" value="F:DNA-binding transcription factor activity"/>
    <property type="evidence" value="ECO:0007669"/>
    <property type="project" value="InterPro"/>
</dbReference>
<dbReference type="CDD" id="cd07377">
    <property type="entry name" value="WHTH_GntR"/>
    <property type="match status" value="1"/>
</dbReference>
<evidence type="ECO:0000259" key="4">
    <source>
        <dbReference type="PROSITE" id="PS50949"/>
    </source>
</evidence>
<dbReference type="Proteomes" id="UP000186096">
    <property type="component" value="Unassembled WGS sequence"/>
</dbReference>
<dbReference type="AlphaFoldDB" id="A0A1N7EBQ2"/>
<dbReference type="PANTHER" id="PTHR44846:SF1">
    <property type="entry name" value="MANNOSYL-D-GLYCERATE TRANSPORT_METABOLISM SYSTEM REPRESSOR MNGR-RELATED"/>
    <property type="match status" value="1"/>
</dbReference>
<feature type="domain" description="HTH gntR-type" evidence="4">
    <location>
        <begin position="22"/>
        <end position="90"/>
    </location>
</feature>
<dbReference type="PANTHER" id="PTHR44846">
    <property type="entry name" value="MANNOSYL-D-GLYCERATE TRANSPORT/METABOLISM SYSTEM REPRESSOR MNGR-RELATED"/>
    <property type="match status" value="1"/>
</dbReference>
<dbReference type="InterPro" id="IPR050679">
    <property type="entry name" value="Bact_HTH_transcr_reg"/>
</dbReference>
<keyword evidence="1" id="KW-0805">Transcription regulation</keyword>
<evidence type="ECO:0000256" key="3">
    <source>
        <dbReference type="ARBA" id="ARBA00023163"/>
    </source>
</evidence>
<evidence type="ECO:0000313" key="6">
    <source>
        <dbReference type="Proteomes" id="UP000186096"/>
    </source>
</evidence>
<proteinExistence type="predicted"/>
<keyword evidence="6" id="KW-1185">Reference proteome</keyword>
<dbReference type="InterPro" id="IPR036390">
    <property type="entry name" value="WH_DNA-bd_sf"/>
</dbReference>
<evidence type="ECO:0000256" key="2">
    <source>
        <dbReference type="ARBA" id="ARBA00023125"/>
    </source>
</evidence>
<reference evidence="6" key="1">
    <citation type="submission" date="2017-01" db="EMBL/GenBank/DDBJ databases">
        <authorList>
            <person name="Varghese N."/>
            <person name="Submissions S."/>
        </authorList>
    </citation>
    <scope>NUCLEOTIDE SEQUENCE [LARGE SCALE GENOMIC DNA]</scope>
    <source>
        <strain evidence="6">ATCC 12950</strain>
    </source>
</reference>
<dbReference type="Gene3D" id="1.10.10.10">
    <property type="entry name" value="Winged helix-like DNA-binding domain superfamily/Winged helix DNA-binding domain"/>
    <property type="match status" value="1"/>
</dbReference>
<dbReference type="GO" id="GO:0003677">
    <property type="term" value="F:DNA binding"/>
    <property type="evidence" value="ECO:0007669"/>
    <property type="project" value="UniProtKB-KW"/>
</dbReference>
<sequence length="103" mass="11620">MVTTWNAFVPTLEPVIEFRPDQLKWEAVLEEIRRRIRTGEYQVGHPIPGEPRMAEEFGIAKGTARRVINELLKAGDVYTVLGKGTFVADPETGGPPRRDTEDE</sequence>
<organism evidence="5 6">
    <name type="scientific">Microbispora rosea</name>
    <dbReference type="NCBI Taxonomy" id="58117"/>
    <lineage>
        <taxon>Bacteria</taxon>
        <taxon>Bacillati</taxon>
        <taxon>Actinomycetota</taxon>
        <taxon>Actinomycetes</taxon>
        <taxon>Streptosporangiales</taxon>
        <taxon>Streptosporangiaceae</taxon>
        <taxon>Microbispora</taxon>
    </lineage>
</organism>
<dbReference type="Pfam" id="PF00392">
    <property type="entry name" value="GntR"/>
    <property type="match status" value="1"/>
</dbReference>
<dbReference type="InterPro" id="IPR000524">
    <property type="entry name" value="Tscrpt_reg_HTH_GntR"/>
</dbReference>
<gene>
    <name evidence="5" type="ORF">SAMN05421833_11782</name>
</gene>
<dbReference type="SUPFAM" id="SSF46785">
    <property type="entry name" value="Winged helix' DNA-binding domain"/>
    <property type="match status" value="1"/>
</dbReference>
<evidence type="ECO:0000256" key="1">
    <source>
        <dbReference type="ARBA" id="ARBA00023015"/>
    </source>
</evidence>
<dbReference type="InterPro" id="IPR036388">
    <property type="entry name" value="WH-like_DNA-bd_sf"/>
</dbReference>
<evidence type="ECO:0000313" key="5">
    <source>
        <dbReference type="EMBL" id="SIR85573.1"/>
    </source>
</evidence>
<keyword evidence="3" id="KW-0804">Transcription</keyword>
<keyword evidence="2" id="KW-0238">DNA-binding</keyword>